<protein>
    <recommendedName>
        <fullName evidence="1">Mitochondrial DNA polymerase catalytic subunit</fullName>
    </recommendedName>
</protein>
<organism evidence="3 4">
    <name type="scientific">Mesorhabditis belari</name>
    <dbReference type="NCBI Taxonomy" id="2138241"/>
    <lineage>
        <taxon>Eukaryota</taxon>
        <taxon>Metazoa</taxon>
        <taxon>Ecdysozoa</taxon>
        <taxon>Nematoda</taxon>
        <taxon>Chromadorea</taxon>
        <taxon>Rhabditida</taxon>
        <taxon>Rhabditina</taxon>
        <taxon>Rhabditomorpha</taxon>
        <taxon>Rhabditoidea</taxon>
        <taxon>Rhabditidae</taxon>
        <taxon>Mesorhabditinae</taxon>
        <taxon>Mesorhabditis</taxon>
    </lineage>
</organism>
<evidence type="ECO:0000313" key="4">
    <source>
        <dbReference type="WBParaSite" id="MBELARI_LOCUS12725"/>
    </source>
</evidence>
<reference evidence="4" key="1">
    <citation type="submission" date="2024-02" db="UniProtKB">
        <authorList>
            <consortium name="WormBaseParasite"/>
        </authorList>
    </citation>
    <scope>IDENTIFICATION</scope>
</reference>
<dbReference type="WBParaSite" id="MBELARI_LOCUS12725">
    <property type="protein sequence ID" value="MBELARI_LOCUS12725"/>
    <property type="gene ID" value="MBELARI_LOCUS12725"/>
</dbReference>
<keyword evidence="3" id="KW-1185">Reference proteome</keyword>
<accession>A0AAF3EFG0</accession>
<proteinExistence type="predicted"/>
<dbReference type="GO" id="GO:0006264">
    <property type="term" value="P:mitochondrial DNA replication"/>
    <property type="evidence" value="ECO:0007669"/>
    <property type="project" value="TreeGrafter"/>
</dbReference>
<dbReference type="FunFam" id="3.30.70.370:FF:000017">
    <property type="entry name" value="Predicted protein"/>
    <property type="match status" value="1"/>
</dbReference>
<evidence type="ECO:0000313" key="3">
    <source>
        <dbReference type="Proteomes" id="UP000887575"/>
    </source>
</evidence>
<dbReference type="GO" id="GO:0003677">
    <property type="term" value="F:DNA binding"/>
    <property type="evidence" value="ECO:0007669"/>
    <property type="project" value="InterPro"/>
</dbReference>
<dbReference type="InterPro" id="IPR002297">
    <property type="entry name" value="DNA-dir_DNA_pol_A_mt"/>
</dbReference>
<dbReference type="GO" id="GO:0008408">
    <property type="term" value="F:3'-5' exonuclease activity"/>
    <property type="evidence" value="ECO:0007669"/>
    <property type="project" value="TreeGrafter"/>
</dbReference>
<dbReference type="GO" id="GO:0003887">
    <property type="term" value="F:DNA-directed DNA polymerase activity"/>
    <property type="evidence" value="ECO:0007669"/>
    <property type="project" value="InterPro"/>
</dbReference>
<dbReference type="Gene3D" id="1.10.150.20">
    <property type="entry name" value="5' to 3' exonuclease, C-terminal subdomain"/>
    <property type="match status" value="1"/>
</dbReference>
<dbReference type="GO" id="GO:0005760">
    <property type="term" value="C:gamma DNA polymerase complex"/>
    <property type="evidence" value="ECO:0007669"/>
    <property type="project" value="InterPro"/>
</dbReference>
<dbReference type="PANTHER" id="PTHR10267:SF0">
    <property type="entry name" value="DNA POLYMERASE SUBUNIT GAMMA-1"/>
    <property type="match status" value="1"/>
</dbReference>
<dbReference type="SMART" id="SM00482">
    <property type="entry name" value="POLAc"/>
    <property type="match status" value="1"/>
</dbReference>
<sequence length="268" mass="30039">MTNVKDEKESRIGTHLKSMVQAPPGYCIVGADVDSQEQWLAAIMGDASDAAGLDENERRPGRTPFSNMALAGHRSDNSDLHSVIANDLKIKRDTAKILNYARLYGAGITNAKNTLISTEKYFIGGYESSTFNYLVWSARQGQMCTPVLKCILGSGLSIPQNCTGTEKQLFLDTFMRSRMNWVVQSSAVDFLHLLLLSMDWLCTEYDIGCRFMISIHDEVRYLCKDEDVGRCALALMWSNAYTVHCQSTKRACDLRDGCYRKGTEDRLN</sequence>
<dbReference type="Pfam" id="PF00476">
    <property type="entry name" value="DNA_pol_A"/>
    <property type="match status" value="1"/>
</dbReference>
<feature type="domain" description="DNA-directed DNA polymerase family A palm" evidence="2">
    <location>
        <begin position="13"/>
        <end position="227"/>
    </location>
</feature>
<dbReference type="Gene3D" id="3.30.70.370">
    <property type="match status" value="1"/>
</dbReference>
<dbReference type="AlphaFoldDB" id="A0AAF3EFG0"/>
<evidence type="ECO:0000259" key="2">
    <source>
        <dbReference type="SMART" id="SM00482"/>
    </source>
</evidence>
<dbReference type="InterPro" id="IPR043502">
    <property type="entry name" value="DNA/RNA_pol_sf"/>
</dbReference>
<dbReference type="InterPro" id="IPR001098">
    <property type="entry name" value="DNA-dir_DNA_pol_A_palm_dom"/>
</dbReference>
<evidence type="ECO:0000256" key="1">
    <source>
        <dbReference type="ARBA" id="ARBA00031966"/>
    </source>
</evidence>
<dbReference type="Proteomes" id="UP000887575">
    <property type="component" value="Unassembled WGS sequence"/>
</dbReference>
<dbReference type="PANTHER" id="PTHR10267">
    <property type="entry name" value="DNA POLYMERASE SUBUNIT GAMMA-1"/>
    <property type="match status" value="1"/>
</dbReference>
<dbReference type="SUPFAM" id="SSF56672">
    <property type="entry name" value="DNA/RNA polymerases"/>
    <property type="match status" value="1"/>
</dbReference>
<name>A0AAF3EFG0_9BILA</name>